<accession>A0ABW2SG43</accession>
<dbReference type="Gene3D" id="1.10.10.10">
    <property type="entry name" value="Winged helix-like DNA-binding domain superfamily/Winged helix DNA-binding domain"/>
    <property type="match status" value="1"/>
</dbReference>
<proteinExistence type="predicted"/>
<dbReference type="PANTHER" id="PTHR13504:SF33">
    <property type="entry name" value="FIC FAMILY PROTEIN"/>
    <property type="match status" value="1"/>
</dbReference>
<evidence type="ECO:0000259" key="1">
    <source>
        <dbReference type="PROSITE" id="PS51459"/>
    </source>
</evidence>
<comment type="caution">
    <text evidence="2">The sequence shown here is derived from an EMBL/GenBank/DDBJ whole genome shotgun (WGS) entry which is preliminary data.</text>
</comment>
<gene>
    <name evidence="2" type="ORF">ACFQU0_16925</name>
</gene>
<dbReference type="RefSeq" id="WP_382202840.1">
    <property type="nucleotide sequence ID" value="NZ_JBHTBZ010000055.1"/>
</dbReference>
<dbReference type="Pfam" id="PF13776">
    <property type="entry name" value="DUF4172"/>
    <property type="match status" value="1"/>
</dbReference>
<dbReference type="InterPro" id="IPR025230">
    <property type="entry name" value="DUF4172"/>
</dbReference>
<dbReference type="InterPro" id="IPR036388">
    <property type="entry name" value="WH-like_DNA-bd_sf"/>
</dbReference>
<evidence type="ECO:0000313" key="2">
    <source>
        <dbReference type="EMBL" id="MFC7462110.1"/>
    </source>
</evidence>
<feature type="domain" description="Fido" evidence="1">
    <location>
        <begin position="119"/>
        <end position="283"/>
    </location>
</feature>
<sequence length="399" mass="43382">MNAPRATLIWQLPDWPNLQANDPALLPLLLDAREWLGRVRGAYSAAGLDPAAPATQDVWQQEALATSAIEGESLNPASVRSSVMRRLGLGEDQEAPRDERVDGLVAMLDEATRLHDQALDEARLCRWHAALFPSGYSGMTRIRVGQYRNHSDAMQIVSGLPGREVVHYTAPPSAQVANEMQRLLAWLAHTGAETADAPHQDGLVRAAIAHLWFESIHPFEDGNGRIGRAVVDLVLARDAGSPVRFISLSRQLLAERKAYYAALQQAQHGGSTDVSPWVMWFVRQLAAACQHACGLLDAAQQRSRFWVVHGAVALNARQYKVVQRLLDAGDGGFLGGLNAEKYMKLTGASKATATRDMAHLVEHGLLSVRGQGKATRYFVNVPGWDHAIDAGQGPPAQGS</sequence>
<dbReference type="PROSITE" id="PS51459">
    <property type="entry name" value="FIDO"/>
    <property type="match status" value="1"/>
</dbReference>
<dbReference type="InterPro" id="IPR036597">
    <property type="entry name" value="Fido-like_dom_sf"/>
</dbReference>
<dbReference type="EMBL" id="JBHTBZ010000055">
    <property type="protein sequence ID" value="MFC7462110.1"/>
    <property type="molecule type" value="Genomic_DNA"/>
</dbReference>
<dbReference type="InterPro" id="IPR003812">
    <property type="entry name" value="Fido"/>
</dbReference>
<keyword evidence="3" id="KW-1185">Reference proteome</keyword>
<dbReference type="InterPro" id="IPR040198">
    <property type="entry name" value="Fido_containing"/>
</dbReference>
<evidence type="ECO:0000313" key="3">
    <source>
        <dbReference type="Proteomes" id="UP001596457"/>
    </source>
</evidence>
<reference evidence="3" key="1">
    <citation type="journal article" date="2019" name="Int. J. Syst. Evol. Microbiol.">
        <title>The Global Catalogue of Microorganisms (GCM) 10K type strain sequencing project: providing services to taxonomists for standard genome sequencing and annotation.</title>
        <authorList>
            <consortium name="The Broad Institute Genomics Platform"/>
            <consortium name="The Broad Institute Genome Sequencing Center for Infectious Disease"/>
            <person name="Wu L."/>
            <person name="Ma J."/>
        </authorList>
    </citation>
    <scope>NUCLEOTIDE SEQUENCE [LARGE SCALE GENOMIC DNA]</scope>
    <source>
        <strain evidence="3">CCUG 53903</strain>
    </source>
</reference>
<dbReference type="PANTHER" id="PTHR13504">
    <property type="entry name" value="FIDO DOMAIN-CONTAINING PROTEIN DDB_G0283145"/>
    <property type="match status" value="1"/>
</dbReference>
<dbReference type="Gene3D" id="1.10.3290.10">
    <property type="entry name" value="Fido-like domain"/>
    <property type="match status" value="1"/>
</dbReference>
<protein>
    <submittedName>
        <fullName evidence="2">DUF4172 domain-containing protein</fullName>
    </submittedName>
</protein>
<dbReference type="Proteomes" id="UP001596457">
    <property type="component" value="Unassembled WGS sequence"/>
</dbReference>
<organism evidence="2 3">
    <name type="scientific">Hydrogenophaga defluvii</name>
    <dbReference type="NCBI Taxonomy" id="249410"/>
    <lineage>
        <taxon>Bacteria</taxon>
        <taxon>Pseudomonadati</taxon>
        <taxon>Pseudomonadota</taxon>
        <taxon>Betaproteobacteria</taxon>
        <taxon>Burkholderiales</taxon>
        <taxon>Comamonadaceae</taxon>
        <taxon>Hydrogenophaga</taxon>
    </lineage>
</organism>
<dbReference type="Pfam" id="PF02661">
    <property type="entry name" value="Fic"/>
    <property type="match status" value="1"/>
</dbReference>
<name>A0ABW2SG43_9BURK</name>
<dbReference type="SUPFAM" id="SSF140931">
    <property type="entry name" value="Fic-like"/>
    <property type="match status" value="1"/>
</dbReference>